<dbReference type="PaxDb" id="123214-PERMA_A0014"/>
<dbReference type="AlphaFoldDB" id="C0QUU3"/>
<accession>C0QUU3</accession>
<protein>
    <submittedName>
        <fullName evidence="1">Uncharacterized protein</fullName>
    </submittedName>
</protein>
<evidence type="ECO:0000313" key="1">
    <source>
        <dbReference type="EMBL" id="ACO04946.1"/>
    </source>
</evidence>
<dbReference type="Pfam" id="PF26125">
    <property type="entry name" value="AcrVA2-like"/>
    <property type="match status" value="1"/>
</dbReference>
<dbReference type="EMBL" id="CP001231">
    <property type="protein sequence ID" value="ACO04946.1"/>
    <property type="molecule type" value="Genomic_DNA"/>
</dbReference>
<reference evidence="1 2" key="1">
    <citation type="journal article" date="2009" name="J. Bacteriol.">
        <title>Complete and draft genome sequences of six members of the Aquificales.</title>
        <authorList>
            <person name="Reysenbach A.L."/>
            <person name="Hamamura N."/>
            <person name="Podar M."/>
            <person name="Griffiths E."/>
            <person name="Ferreira S."/>
            <person name="Hochstein R."/>
            <person name="Heidelberg J."/>
            <person name="Johnson J."/>
            <person name="Mead D."/>
            <person name="Pohorille A."/>
            <person name="Sarmiento M."/>
            <person name="Schweighofer K."/>
            <person name="Seshadri R."/>
            <person name="Voytek M.A."/>
        </authorList>
    </citation>
    <scope>NUCLEOTIDE SEQUENCE [LARGE SCALE GENOMIC DNA]</scope>
    <source>
        <strain evidence="2">DSM 14350 / EX-H1</strain>
        <plasmid evidence="2">pPERMA01</plasmid>
    </source>
</reference>
<proteinExistence type="predicted"/>
<keyword evidence="2" id="KW-1185">Reference proteome</keyword>
<name>C0QUU3_PERMH</name>
<organism evidence="1 2">
    <name type="scientific">Persephonella marina (strain DSM 14350 / EX-H1)</name>
    <dbReference type="NCBI Taxonomy" id="123214"/>
    <lineage>
        <taxon>Bacteria</taxon>
        <taxon>Pseudomonadati</taxon>
        <taxon>Aquificota</taxon>
        <taxon>Aquificia</taxon>
        <taxon>Aquificales</taxon>
        <taxon>Hydrogenothermaceae</taxon>
        <taxon>Persephonella</taxon>
    </lineage>
</organism>
<evidence type="ECO:0000313" key="2">
    <source>
        <dbReference type="Proteomes" id="UP000001366"/>
    </source>
</evidence>
<dbReference type="InterPro" id="IPR058915">
    <property type="entry name" value="AcrVA2-like"/>
</dbReference>
<sequence>MNIEKVKQSLLYVKLKKKLKGTTFYKNLTKATWDEYKQFELGIYEKLSQNPYSIINTLKKYFTKDTFGEIYQENLNYIENAIKLKIADYEEFERAMNFLIVSYALDILLVKSIEEYGNQVFFIKEEFWRLLNQTDFPENIEAKFISPPYNAFVIKLENYPKREEELKLTEMFVKFEEIKDKNLLYISIIYEHSNGKMFNKLPIQIYHSREDTLEKIKKEIDKNIENFLNATNAKGDIALQTAITIKSLSRIIINFLLYLNHINDDTSSIETAPEKLIKRKEFYEKQNNRKKLEKINKEISRYTKIHIVGTKTAQYYYSELEKAGKPKKPHWRRGHIRFLKHPKYKKDWTYVRPALIGKGKIDKDKERIYTT</sequence>
<keyword evidence="1" id="KW-0614">Plasmid</keyword>
<dbReference type="HOGENOM" id="CLU_768900_0_0_0"/>
<dbReference type="OrthoDB" id="9882496at2"/>
<dbReference type="RefSeq" id="WP_012675134.1">
    <property type="nucleotide sequence ID" value="NC_012439.1"/>
</dbReference>
<dbReference type="Proteomes" id="UP000001366">
    <property type="component" value="Plasmid unnamed"/>
</dbReference>
<geneLocation type="plasmid" evidence="2">
    <name>pPERMA01</name>
</geneLocation>
<gene>
    <name evidence="1" type="ordered locus">PERMA_A0014</name>
</gene>
<dbReference type="KEGG" id="pmx:PERMA_A0014"/>